<dbReference type="InterPro" id="IPR002110">
    <property type="entry name" value="Ankyrin_rpt"/>
</dbReference>
<dbReference type="PANTHER" id="PTHR24198">
    <property type="entry name" value="ANKYRIN REPEAT AND PROTEIN KINASE DOMAIN-CONTAINING PROTEIN"/>
    <property type="match status" value="1"/>
</dbReference>
<keyword evidence="6" id="KW-1185">Reference proteome</keyword>
<evidence type="ECO:0000313" key="6">
    <source>
        <dbReference type="Proteomes" id="UP001470230"/>
    </source>
</evidence>
<feature type="compositionally biased region" description="Acidic residues" evidence="3">
    <location>
        <begin position="395"/>
        <end position="404"/>
    </location>
</feature>
<dbReference type="Proteomes" id="UP001470230">
    <property type="component" value="Unassembled WGS sequence"/>
</dbReference>
<dbReference type="InterPro" id="IPR036770">
    <property type="entry name" value="Ankyrin_rpt-contain_sf"/>
</dbReference>
<feature type="compositionally biased region" description="Low complexity" evidence="3">
    <location>
        <begin position="91"/>
        <end position="110"/>
    </location>
</feature>
<feature type="region of interest" description="Disordered" evidence="3">
    <location>
        <begin position="395"/>
        <end position="427"/>
    </location>
</feature>
<feature type="region of interest" description="Disordered" evidence="3">
    <location>
        <begin position="725"/>
        <end position="775"/>
    </location>
</feature>
<evidence type="ECO:0000259" key="4">
    <source>
        <dbReference type="Pfam" id="PF11929"/>
    </source>
</evidence>
<keyword evidence="2" id="KW-0040">ANK repeat</keyword>
<feature type="compositionally biased region" description="Polar residues" evidence="3">
    <location>
        <begin position="111"/>
        <end position="129"/>
    </location>
</feature>
<dbReference type="Pfam" id="PF12796">
    <property type="entry name" value="Ank_2"/>
    <property type="match status" value="1"/>
</dbReference>
<feature type="region of interest" description="Disordered" evidence="3">
    <location>
        <begin position="91"/>
        <end position="143"/>
    </location>
</feature>
<organism evidence="5 6">
    <name type="scientific">Tritrichomonas musculus</name>
    <dbReference type="NCBI Taxonomy" id="1915356"/>
    <lineage>
        <taxon>Eukaryota</taxon>
        <taxon>Metamonada</taxon>
        <taxon>Parabasalia</taxon>
        <taxon>Tritrichomonadida</taxon>
        <taxon>Tritrichomonadidae</taxon>
        <taxon>Tritrichomonas</taxon>
    </lineage>
</organism>
<name>A0ABR2JU40_9EUKA</name>
<protein>
    <recommendedName>
        <fullName evidence="4">DUF3447 domain-containing protein</fullName>
    </recommendedName>
</protein>
<feature type="compositionally biased region" description="Acidic residues" evidence="3">
    <location>
        <begin position="764"/>
        <end position="775"/>
    </location>
</feature>
<gene>
    <name evidence="5" type="ORF">M9Y10_044788</name>
</gene>
<feature type="compositionally biased region" description="Low complexity" evidence="3">
    <location>
        <begin position="405"/>
        <end position="420"/>
    </location>
</feature>
<keyword evidence="1" id="KW-0677">Repeat</keyword>
<proteinExistence type="predicted"/>
<dbReference type="Gene3D" id="1.25.40.20">
    <property type="entry name" value="Ankyrin repeat-containing domain"/>
    <property type="match status" value="2"/>
</dbReference>
<evidence type="ECO:0000256" key="3">
    <source>
        <dbReference type="SAM" id="MobiDB-lite"/>
    </source>
</evidence>
<dbReference type="InterPro" id="IPR020683">
    <property type="entry name" value="DUF3447"/>
</dbReference>
<evidence type="ECO:0000256" key="1">
    <source>
        <dbReference type="ARBA" id="ARBA00022737"/>
    </source>
</evidence>
<dbReference type="SMART" id="SM00248">
    <property type="entry name" value="ANK"/>
    <property type="match status" value="8"/>
</dbReference>
<feature type="compositionally biased region" description="Low complexity" evidence="3">
    <location>
        <begin position="731"/>
        <end position="740"/>
    </location>
</feature>
<reference evidence="5 6" key="1">
    <citation type="submission" date="2024-04" db="EMBL/GenBank/DDBJ databases">
        <title>Tritrichomonas musculus Genome.</title>
        <authorList>
            <person name="Alves-Ferreira E."/>
            <person name="Grigg M."/>
            <person name="Lorenzi H."/>
            <person name="Galac M."/>
        </authorList>
    </citation>
    <scope>NUCLEOTIDE SEQUENCE [LARGE SCALE GENOMIC DNA]</scope>
    <source>
        <strain evidence="5 6">EAF2021</strain>
    </source>
</reference>
<evidence type="ECO:0000256" key="2">
    <source>
        <dbReference type="ARBA" id="ARBA00023043"/>
    </source>
</evidence>
<feature type="domain" description="DUF3447" evidence="4">
    <location>
        <begin position="561"/>
        <end position="628"/>
    </location>
</feature>
<accession>A0ABR2JU40</accession>
<dbReference type="SUPFAM" id="SSF48403">
    <property type="entry name" value="Ankyrin repeat"/>
    <property type="match status" value="1"/>
</dbReference>
<dbReference type="Pfam" id="PF11929">
    <property type="entry name" value="DUF3447"/>
    <property type="match status" value="1"/>
</dbReference>
<dbReference type="PANTHER" id="PTHR24198:SF165">
    <property type="entry name" value="ANKYRIN REPEAT-CONTAINING PROTEIN-RELATED"/>
    <property type="match status" value="1"/>
</dbReference>
<sequence length="1092" mass="125608">MDDFFKSTEIGVKTLSFPNIDDQLSVSIDGCLSVQLQSKIKSDHNNFIIVYKEHEYQCDEEIVKHFVKLPLSNSNLKLNFTFNSNTNDNFENSIDTNDNNNDSSNSNIITVENNENTKADNTSTNETQVSLSERSEENSSSNAPEDVIFAQTLFTGFFNGNPIGINRENISIMEFFVKKENLNIPSFLKIRNIFNKFYEIYDKMDIIADIQYDLICISENIGIDENQFEILRSDSIESLDPDFDQNDKIQQISSFGSLRSLEFPPPIFSMDFLDKINNAIDDLVDRIANEPELTNNLTLLYNILMKAALNRPENAKFYVTIIKKLSDPEPEGKGIKIADTFRQLYLNRINKSTDLFLLHELMVGGIFTRKEILDAVKGSTSLEFKIWFAPYIEERENEEEEEENSNQQDSNNDNNNNNNNKTTIKNKYDNDVNEYSNIIQDIEDHIYSIQNPEERAFKAHFFASIRENNWSLHKVLARQGANHTPIARAIRRDDVKKLQKILAFNSKSTVDDVIKWSAFDHIPFIMNSPTLIQYAAFYGSVKCFKYLMLNEASLDKLDKKKQSLINFAVAGGNAEIVRICMQRKLPTFSIISPACTFYRFDMLDWILENVFTTIPSFIAKYKSLQYAFLSSLDSFNFISTLKLLQFMDQNALYKSAAVDNELMLDIFSLFEFKKEQKITMLIFASESYNFERFKRLFYTLNIKRKNDDPISSADDSTLEAIAYEDIDDNNDNNQDVNENNDNNHDDNNNQNLDNNNNNIQEINIDNDNEEDNSDDEDIAGAINEIMNQVRNNNYNSDDEDEDFNYYDIDTDNNNEGEYLSDSNIINLLSQAIYDDNPELLRFIDEKIIKIDLYKNLADDANCDIIELSVINGSIQCLKYFTERPDFDISMWNKDGYSILRLAILYNQSVMLKFLLSFKGLNVNNTENGGGSAFTAATWDNQIPLAKILYKYGGVDINMRGKLGETPLTGTVLQDIPKMMEFLLSLPEIDVYKANKDDQTPMMLCLEKHSIECFFTLSQCDKFDINSPKSCFDRTTAVFCLTSDIISTDMIQIVINSPEINLEEIYNGETVRKQLQKKLLNANTNNQNNQNDE</sequence>
<comment type="caution">
    <text evidence="5">The sequence shown here is derived from an EMBL/GenBank/DDBJ whole genome shotgun (WGS) entry which is preliminary data.</text>
</comment>
<feature type="compositionally biased region" description="Low complexity" evidence="3">
    <location>
        <begin position="748"/>
        <end position="763"/>
    </location>
</feature>
<dbReference type="EMBL" id="JAPFFF010000009">
    <property type="protein sequence ID" value="KAK8882148.1"/>
    <property type="molecule type" value="Genomic_DNA"/>
</dbReference>
<evidence type="ECO:0000313" key="5">
    <source>
        <dbReference type="EMBL" id="KAK8882148.1"/>
    </source>
</evidence>